<protein>
    <submittedName>
        <fullName evidence="1">Uncharacterized protein</fullName>
    </submittedName>
</protein>
<reference evidence="1 2" key="1">
    <citation type="submission" date="2019-05" db="EMBL/GenBank/DDBJ databases">
        <authorList>
            <consortium name="Pathogen Informatics"/>
        </authorList>
    </citation>
    <scope>NUCLEOTIDE SEQUENCE [LARGE SCALE GENOMIC DNA]</scope>
    <source>
        <strain evidence="1 2">NCTC11429</strain>
    </source>
</reference>
<dbReference type="RefSeq" id="WP_028072484.1">
    <property type="nucleotide sequence ID" value="NZ_LR590484.1"/>
</dbReference>
<dbReference type="GeneID" id="78461649"/>
<dbReference type="STRING" id="1123265.GCA_000686625_02888"/>
<gene>
    <name evidence="1" type="ORF">NCTC11429_00863</name>
</gene>
<evidence type="ECO:0000313" key="1">
    <source>
        <dbReference type="EMBL" id="VTR31663.1"/>
    </source>
</evidence>
<organism evidence="1 2">
    <name type="scientific">Sphingobacterium thalpophilum</name>
    <dbReference type="NCBI Taxonomy" id="259"/>
    <lineage>
        <taxon>Bacteria</taxon>
        <taxon>Pseudomonadati</taxon>
        <taxon>Bacteroidota</taxon>
        <taxon>Sphingobacteriia</taxon>
        <taxon>Sphingobacteriales</taxon>
        <taxon>Sphingobacteriaceae</taxon>
        <taxon>Sphingobacterium</taxon>
    </lineage>
</organism>
<dbReference type="KEGG" id="stha:NCTC11429_00863"/>
<name>A0A4U9UFV9_9SPHI</name>
<sequence length="76" mass="8693">MKTDSTTRISYSAPLPYVNARPEASATVILHILKINKNSFMHQYLKDKSAYNLVARALGFLGMIRYRTSRRDQKSS</sequence>
<dbReference type="EMBL" id="LR590484">
    <property type="protein sequence ID" value="VTR31663.1"/>
    <property type="molecule type" value="Genomic_DNA"/>
</dbReference>
<evidence type="ECO:0000313" key="2">
    <source>
        <dbReference type="Proteomes" id="UP000308196"/>
    </source>
</evidence>
<dbReference type="Proteomes" id="UP000308196">
    <property type="component" value="Chromosome"/>
</dbReference>
<accession>A0A4U9UFV9</accession>
<proteinExistence type="predicted"/>
<dbReference type="AlphaFoldDB" id="A0A4U9UFV9"/>